<dbReference type="EMBL" id="ML977162">
    <property type="protein sequence ID" value="KAF1985454.1"/>
    <property type="molecule type" value="Genomic_DNA"/>
</dbReference>
<protein>
    <submittedName>
        <fullName evidence="2">Uncharacterized protein</fullName>
    </submittedName>
</protein>
<organism evidence="2 3">
    <name type="scientific">Aulographum hederae CBS 113979</name>
    <dbReference type="NCBI Taxonomy" id="1176131"/>
    <lineage>
        <taxon>Eukaryota</taxon>
        <taxon>Fungi</taxon>
        <taxon>Dikarya</taxon>
        <taxon>Ascomycota</taxon>
        <taxon>Pezizomycotina</taxon>
        <taxon>Dothideomycetes</taxon>
        <taxon>Pleosporomycetidae</taxon>
        <taxon>Aulographales</taxon>
        <taxon>Aulographaceae</taxon>
    </lineage>
</organism>
<dbReference type="Proteomes" id="UP000800041">
    <property type="component" value="Unassembled WGS sequence"/>
</dbReference>
<dbReference type="AlphaFoldDB" id="A0A6G1GXB2"/>
<feature type="transmembrane region" description="Helical" evidence="1">
    <location>
        <begin position="46"/>
        <end position="65"/>
    </location>
</feature>
<keyword evidence="1" id="KW-1133">Transmembrane helix</keyword>
<proteinExistence type="predicted"/>
<reference evidence="2" key="1">
    <citation type="journal article" date="2020" name="Stud. Mycol.">
        <title>101 Dothideomycetes genomes: a test case for predicting lifestyles and emergence of pathogens.</title>
        <authorList>
            <person name="Haridas S."/>
            <person name="Albert R."/>
            <person name="Binder M."/>
            <person name="Bloem J."/>
            <person name="Labutti K."/>
            <person name="Salamov A."/>
            <person name="Andreopoulos B."/>
            <person name="Baker S."/>
            <person name="Barry K."/>
            <person name="Bills G."/>
            <person name="Bluhm B."/>
            <person name="Cannon C."/>
            <person name="Castanera R."/>
            <person name="Culley D."/>
            <person name="Daum C."/>
            <person name="Ezra D."/>
            <person name="Gonzalez J."/>
            <person name="Henrissat B."/>
            <person name="Kuo A."/>
            <person name="Liang C."/>
            <person name="Lipzen A."/>
            <person name="Lutzoni F."/>
            <person name="Magnuson J."/>
            <person name="Mondo S."/>
            <person name="Nolan M."/>
            <person name="Ohm R."/>
            <person name="Pangilinan J."/>
            <person name="Park H.-J."/>
            <person name="Ramirez L."/>
            <person name="Alfaro M."/>
            <person name="Sun H."/>
            <person name="Tritt A."/>
            <person name="Yoshinaga Y."/>
            <person name="Zwiers L.-H."/>
            <person name="Turgeon B."/>
            <person name="Goodwin S."/>
            <person name="Spatafora J."/>
            <person name="Crous P."/>
            <person name="Grigoriev I."/>
        </authorList>
    </citation>
    <scope>NUCLEOTIDE SEQUENCE</scope>
    <source>
        <strain evidence="2">CBS 113979</strain>
    </source>
</reference>
<gene>
    <name evidence="2" type="ORF">K402DRAFT_109565</name>
</gene>
<evidence type="ECO:0000313" key="3">
    <source>
        <dbReference type="Proteomes" id="UP000800041"/>
    </source>
</evidence>
<sequence length="104" mass="11933">MPQARTGNVAVQLSSLICWMVHSARTHCLFRAYDERPSRGRLRKSFLRLSASCLSLFLLLSFLYFHCHKTGLLVQRHLPRSCITWETYTGPQSAVVQHSARLCI</sequence>
<evidence type="ECO:0000313" key="2">
    <source>
        <dbReference type="EMBL" id="KAF1985454.1"/>
    </source>
</evidence>
<keyword evidence="3" id="KW-1185">Reference proteome</keyword>
<keyword evidence="1" id="KW-0812">Transmembrane</keyword>
<name>A0A6G1GXB2_9PEZI</name>
<keyword evidence="1" id="KW-0472">Membrane</keyword>
<evidence type="ECO:0000256" key="1">
    <source>
        <dbReference type="SAM" id="Phobius"/>
    </source>
</evidence>
<accession>A0A6G1GXB2</accession>